<keyword evidence="4" id="KW-0520">NAD</keyword>
<evidence type="ECO:0000313" key="9">
    <source>
        <dbReference type="Proteomes" id="UP000199602"/>
    </source>
</evidence>
<keyword evidence="9" id="KW-1185">Reference proteome</keyword>
<dbReference type="EMBL" id="FNIN01000011">
    <property type="protein sequence ID" value="SDN90449.1"/>
    <property type="molecule type" value="Genomic_DNA"/>
</dbReference>
<dbReference type="InterPro" id="IPR036291">
    <property type="entry name" value="NAD(P)-bd_dom_sf"/>
</dbReference>
<dbReference type="Gene3D" id="3.40.50.720">
    <property type="entry name" value="NAD(P)-binding Rossmann-like Domain"/>
    <property type="match status" value="1"/>
</dbReference>
<dbReference type="PANTHER" id="PTHR35330:SF1">
    <property type="entry name" value="SIROHEME BIOSYNTHESIS PROTEIN MET8"/>
    <property type="match status" value="1"/>
</dbReference>
<dbReference type="GO" id="GO:0043115">
    <property type="term" value="F:precorrin-2 dehydrogenase activity"/>
    <property type="evidence" value="ECO:0007669"/>
    <property type="project" value="UniProtKB-EC"/>
</dbReference>
<evidence type="ECO:0000256" key="6">
    <source>
        <dbReference type="ARBA" id="ARBA00047561"/>
    </source>
</evidence>
<evidence type="ECO:0000256" key="3">
    <source>
        <dbReference type="ARBA" id="ARBA00023002"/>
    </source>
</evidence>
<reference evidence="8 9" key="1">
    <citation type="submission" date="2016-10" db="EMBL/GenBank/DDBJ databases">
        <authorList>
            <person name="de Groot N.N."/>
        </authorList>
    </citation>
    <scope>NUCLEOTIDE SEQUENCE [LARGE SCALE GENOMIC DNA]</scope>
    <source>
        <strain evidence="8 9">DSM 15269</strain>
    </source>
</reference>
<dbReference type="STRING" id="206665.SAMN04488516_11116"/>
<dbReference type="InterPro" id="IPR006367">
    <property type="entry name" value="Sirohaem_synthase_N"/>
</dbReference>
<dbReference type="OrthoDB" id="9815856at2"/>
<dbReference type="PANTHER" id="PTHR35330">
    <property type="entry name" value="SIROHEME BIOSYNTHESIS PROTEIN MET8"/>
    <property type="match status" value="1"/>
</dbReference>
<dbReference type="InterPro" id="IPR028281">
    <property type="entry name" value="Sirohaem_synthase_central"/>
</dbReference>
<dbReference type="Pfam" id="PF13241">
    <property type="entry name" value="NAD_binding_7"/>
    <property type="match status" value="1"/>
</dbReference>
<protein>
    <recommendedName>
        <fullName evidence="2">precorrin-2 dehydrogenase</fullName>
        <ecNumber evidence="2">1.3.1.76</ecNumber>
    </recommendedName>
</protein>
<name>A0A1H0F7D4_9BACT</name>
<dbReference type="InterPro" id="IPR042518">
    <property type="entry name" value="SirC_C"/>
</dbReference>
<dbReference type="RefSeq" id="WP_092065953.1">
    <property type="nucleotide sequence ID" value="NZ_FNIN01000011.1"/>
</dbReference>
<dbReference type="SUPFAM" id="SSF51735">
    <property type="entry name" value="NAD(P)-binding Rossmann-fold domains"/>
    <property type="match status" value="1"/>
</dbReference>
<dbReference type="Pfam" id="PF14824">
    <property type="entry name" value="Sirohm_synth_M"/>
    <property type="match status" value="1"/>
</dbReference>
<dbReference type="Gene3D" id="1.10.8.610">
    <property type="entry name" value="SirC, precorrin-2 dehydrogenase, C-terminal helical domain-like"/>
    <property type="match status" value="1"/>
</dbReference>
<dbReference type="Proteomes" id="UP000199602">
    <property type="component" value="Unassembled WGS sequence"/>
</dbReference>
<keyword evidence="3" id="KW-0560">Oxidoreductase</keyword>
<evidence type="ECO:0000256" key="1">
    <source>
        <dbReference type="ARBA" id="ARBA00005010"/>
    </source>
</evidence>
<dbReference type="AlphaFoldDB" id="A0A1H0F7D4"/>
<evidence type="ECO:0000313" key="8">
    <source>
        <dbReference type="EMBL" id="SDN90449.1"/>
    </source>
</evidence>
<accession>A0A1H0F7D4</accession>
<evidence type="ECO:0000259" key="7">
    <source>
        <dbReference type="Pfam" id="PF14824"/>
    </source>
</evidence>
<evidence type="ECO:0000256" key="5">
    <source>
        <dbReference type="ARBA" id="ARBA00023244"/>
    </source>
</evidence>
<keyword evidence="5" id="KW-0627">Porphyrin biosynthesis</keyword>
<evidence type="ECO:0000256" key="2">
    <source>
        <dbReference type="ARBA" id="ARBA00012400"/>
    </source>
</evidence>
<sequence>MKYYPLSLNLAQFKCLVVGAGKVGKRKLQTLIKFNPLHITVIDPYTVLPSNFLSYPFIQFKKKSFEEKDLNHHHIVFACTSDIELNSTIADLAKKRNLLINSATKPEQSNFILPAIIEKKHLTISISTHGIGPALAKYVKNEISKNIGPEYDLMAQILEKIRPLILKLNNSSEDNSKLLNQLVKTLVPVLKKNDFQTVAKLLKKILPTPLIPYVGEIVDELKN</sequence>
<evidence type="ECO:0000256" key="4">
    <source>
        <dbReference type="ARBA" id="ARBA00023027"/>
    </source>
</evidence>
<comment type="catalytic activity">
    <reaction evidence="6">
        <text>precorrin-2 + NAD(+) = sirohydrochlorin + NADH + 2 H(+)</text>
        <dbReference type="Rhea" id="RHEA:15613"/>
        <dbReference type="ChEBI" id="CHEBI:15378"/>
        <dbReference type="ChEBI" id="CHEBI:57540"/>
        <dbReference type="ChEBI" id="CHEBI:57945"/>
        <dbReference type="ChEBI" id="CHEBI:58351"/>
        <dbReference type="ChEBI" id="CHEBI:58827"/>
        <dbReference type="EC" id="1.3.1.76"/>
    </reaction>
</comment>
<dbReference type="GO" id="GO:0004325">
    <property type="term" value="F:ferrochelatase activity"/>
    <property type="evidence" value="ECO:0007669"/>
    <property type="project" value="InterPro"/>
</dbReference>
<dbReference type="InterPro" id="IPR028161">
    <property type="entry name" value="Met8-like"/>
</dbReference>
<gene>
    <name evidence="8" type="ORF">SAMN04488516_11116</name>
</gene>
<organism evidence="8 9">
    <name type="scientific">Desulfonauticus submarinus</name>
    <dbReference type="NCBI Taxonomy" id="206665"/>
    <lineage>
        <taxon>Bacteria</taxon>
        <taxon>Pseudomonadati</taxon>
        <taxon>Thermodesulfobacteriota</taxon>
        <taxon>Desulfovibrionia</taxon>
        <taxon>Desulfovibrionales</taxon>
        <taxon>Desulfonauticaceae</taxon>
        <taxon>Desulfonauticus</taxon>
    </lineage>
</organism>
<dbReference type="NCBIfam" id="TIGR01470">
    <property type="entry name" value="cysG_Nterm"/>
    <property type="match status" value="1"/>
</dbReference>
<dbReference type="EC" id="1.3.1.76" evidence="2"/>
<dbReference type="GO" id="GO:0019354">
    <property type="term" value="P:siroheme biosynthetic process"/>
    <property type="evidence" value="ECO:0007669"/>
    <property type="project" value="UniProtKB-UniPathway"/>
</dbReference>
<proteinExistence type="predicted"/>
<dbReference type="SUPFAM" id="SSF75615">
    <property type="entry name" value="Siroheme synthase middle domains-like"/>
    <property type="match status" value="1"/>
</dbReference>
<comment type="pathway">
    <text evidence="1">Porphyrin-containing compound metabolism; siroheme biosynthesis; sirohydrochlorin from precorrin-2: step 1/1.</text>
</comment>
<feature type="domain" description="Siroheme synthase central" evidence="7">
    <location>
        <begin position="121"/>
        <end position="144"/>
    </location>
</feature>
<dbReference type="UniPathway" id="UPA00262">
    <property type="reaction ID" value="UER00222"/>
</dbReference>